<keyword evidence="2" id="KW-1185">Reference proteome</keyword>
<reference evidence="1 2" key="1">
    <citation type="journal article" date="2014" name="Int. J. Syst. Evol. Microbiol.">
        <title>Complete genome sequence of Corynebacterium casei LMG S-19264T (=DSM 44701T), isolated from a smear-ripened cheese.</title>
        <authorList>
            <consortium name="US DOE Joint Genome Institute (JGI-PGF)"/>
            <person name="Walter F."/>
            <person name="Albersmeier A."/>
            <person name="Kalinowski J."/>
            <person name="Ruckert C."/>
        </authorList>
    </citation>
    <scope>NUCLEOTIDE SEQUENCE [LARGE SCALE GENOMIC DNA]</scope>
    <source>
        <strain evidence="1 2">CGMCC 1.9161</strain>
    </source>
</reference>
<comment type="caution">
    <text evidence="1">The sequence shown here is derived from an EMBL/GenBank/DDBJ whole genome shotgun (WGS) entry which is preliminary data.</text>
</comment>
<accession>A0A917QG30</accession>
<dbReference type="AlphaFoldDB" id="A0A917QG30"/>
<name>A0A917QG30_9HYPH</name>
<dbReference type="RefSeq" id="WP_188915015.1">
    <property type="nucleotide sequence ID" value="NZ_BMMF01000013.1"/>
</dbReference>
<sequence length="211" mass="21599">MSEAVQTAASAAKGAVDTAKASLGAVDPTSEIIANAKNHPSAQKLISAVQSHGMALVEAVEALVHAIDFDKVAASQAAGSHAGNAHIDTTKLAQATGSLKKAADLSAVVEAVNGLAADTALTDEMKKGFAAKGLTDGYDDVRGALKSVKVDQIGVVQHLEQIIDRAKAESSQDTPALQHLHGELQDIDTKLKSELSDLMTAVDGFLGKLAA</sequence>
<gene>
    <name evidence="1" type="ORF">GCM10011322_39880</name>
</gene>
<organism evidence="1 2">
    <name type="scientific">Salinarimonas ramus</name>
    <dbReference type="NCBI Taxonomy" id="690164"/>
    <lineage>
        <taxon>Bacteria</taxon>
        <taxon>Pseudomonadati</taxon>
        <taxon>Pseudomonadota</taxon>
        <taxon>Alphaproteobacteria</taxon>
        <taxon>Hyphomicrobiales</taxon>
        <taxon>Salinarimonadaceae</taxon>
        <taxon>Salinarimonas</taxon>
    </lineage>
</organism>
<dbReference type="EMBL" id="BMMF01000013">
    <property type="protein sequence ID" value="GGK48875.1"/>
    <property type="molecule type" value="Genomic_DNA"/>
</dbReference>
<evidence type="ECO:0000313" key="2">
    <source>
        <dbReference type="Proteomes" id="UP000600449"/>
    </source>
</evidence>
<dbReference type="Proteomes" id="UP000600449">
    <property type="component" value="Unassembled WGS sequence"/>
</dbReference>
<proteinExistence type="predicted"/>
<evidence type="ECO:0000313" key="1">
    <source>
        <dbReference type="EMBL" id="GGK48875.1"/>
    </source>
</evidence>
<protein>
    <submittedName>
        <fullName evidence="1">Uncharacterized protein</fullName>
    </submittedName>
</protein>